<protein>
    <recommendedName>
        <fullName evidence="4">Secreted protein</fullName>
    </recommendedName>
</protein>
<comment type="caution">
    <text evidence="2">The sequence shown here is derived from an EMBL/GenBank/DDBJ whole genome shotgun (WGS) entry which is preliminary data.</text>
</comment>
<gene>
    <name evidence="2" type="ORF">Lboz_2097</name>
</gene>
<evidence type="ECO:0000313" key="2">
    <source>
        <dbReference type="EMBL" id="KTC73451.1"/>
    </source>
</evidence>
<evidence type="ECO:0000256" key="1">
    <source>
        <dbReference type="SAM" id="SignalP"/>
    </source>
</evidence>
<dbReference type="RefSeq" id="WP_058459716.1">
    <property type="nucleotide sequence ID" value="NZ_CAAAIY010000018.1"/>
</dbReference>
<dbReference type="AlphaFoldDB" id="A0A0W0RQV8"/>
<dbReference type="Proteomes" id="UP000054695">
    <property type="component" value="Unassembled WGS sequence"/>
</dbReference>
<keyword evidence="3" id="KW-1185">Reference proteome</keyword>
<proteinExistence type="predicted"/>
<name>A0A0W0RQV8_LEGBO</name>
<feature type="chain" id="PRO_5006911175" description="Secreted protein" evidence="1">
    <location>
        <begin position="20"/>
        <end position="186"/>
    </location>
</feature>
<dbReference type="EMBL" id="LNXU01000019">
    <property type="protein sequence ID" value="KTC73451.1"/>
    <property type="molecule type" value="Genomic_DNA"/>
</dbReference>
<dbReference type="PATRIC" id="fig|447.4.peg.2228"/>
<organism evidence="2 3">
    <name type="scientific">Legionella bozemanae</name>
    <name type="common">Fluoribacter bozemanae</name>
    <dbReference type="NCBI Taxonomy" id="447"/>
    <lineage>
        <taxon>Bacteria</taxon>
        <taxon>Pseudomonadati</taxon>
        <taxon>Pseudomonadota</taxon>
        <taxon>Gammaproteobacteria</taxon>
        <taxon>Legionellales</taxon>
        <taxon>Legionellaceae</taxon>
        <taxon>Legionella</taxon>
    </lineage>
</organism>
<dbReference type="OrthoDB" id="5641192at2"/>
<dbReference type="PROSITE" id="PS51257">
    <property type="entry name" value="PROKAR_LIPOPROTEIN"/>
    <property type="match status" value="1"/>
</dbReference>
<evidence type="ECO:0000313" key="3">
    <source>
        <dbReference type="Proteomes" id="UP000054695"/>
    </source>
</evidence>
<keyword evidence="1" id="KW-0732">Signal</keyword>
<evidence type="ECO:0008006" key="4">
    <source>
        <dbReference type="Google" id="ProtNLM"/>
    </source>
</evidence>
<reference evidence="2 3" key="1">
    <citation type="submission" date="2015-11" db="EMBL/GenBank/DDBJ databases">
        <title>Genomic analysis of 38 Legionella species identifies large and diverse effector repertoires.</title>
        <authorList>
            <person name="Burstein D."/>
            <person name="Amaro F."/>
            <person name="Zusman T."/>
            <person name="Lifshitz Z."/>
            <person name="Cohen O."/>
            <person name="Gilbert J.A."/>
            <person name="Pupko T."/>
            <person name="Shuman H.A."/>
            <person name="Segal G."/>
        </authorList>
    </citation>
    <scope>NUCLEOTIDE SEQUENCE [LARGE SCALE GENOMIC DNA]</scope>
    <source>
        <strain evidence="2 3">WIGA</strain>
    </source>
</reference>
<sequence length="186" mass="21358">MLRIVLCILLFFGSCMATANDTILKLYRPYGDATEQVTPQVKKILKGECYSQSQLIIREDAWRCSAHGKTYDPCFVKSGPNRTEALCPQSPWIGDSVQINVRQPLNNELNETLDMYRAYPWGVELTTGERCKAIHSEKTYDQMPIRYKCNNKNYLVGHLQRCKTVWSILEKTPQGVVTVELSKAWF</sequence>
<accession>A0A0W0RQV8</accession>
<feature type="signal peptide" evidence="1">
    <location>
        <begin position="1"/>
        <end position="19"/>
    </location>
</feature>